<protein>
    <submittedName>
        <fullName evidence="1 2">Uncharacterized protein</fullName>
    </submittedName>
</protein>
<sequence length="303" mass="35064">MFDADFEFDDDLFGETRQRSKPALHSYNAKICGARWFDDEENAGDTEPAFFYKFRADLAYKDQDYQTALDNYIKSIAALSTNNTTVIRDVEEGICRCYYALGEQRLAEEAANRVWNISVNFEQKTSALNLIVALGLHFKQYKAALDSLIQLTLLHPANPELWLKLAFTYMHLTHASSSENIFPSIALLREPFQPLSHISISPKLVVCTCFARSKRLLRNVMRHVSSFVKEKNLKSQSQIDKYIEQLNLPAEQMERCYVWVNKQTTACKEDDEDKIVPNVQILDAPTEQIRADFETKWFSWFDE</sequence>
<dbReference type="HOGENOM" id="CLU_044858_0_0_1"/>
<proteinExistence type="predicted"/>
<dbReference type="OrthoDB" id="6334002at2759"/>
<gene>
    <name evidence="1" type="ORF">CAPTEDRAFT_206179</name>
</gene>
<accession>R7TBG4</accession>
<dbReference type="EMBL" id="AMQN01013987">
    <property type="status" value="NOT_ANNOTATED_CDS"/>
    <property type="molecule type" value="Genomic_DNA"/>
</dbReference>
<reference evidence="2" key="3">
    <citation type="submission" date="2015-06" db="UniProtKB">
        <authorList>
            <consortium name="EnsemblMetazoa"/>
        </authorList>
    </citation>
    <scope>IDENTIFICATION</scope>
</reference>
<dbReference type="EMBL" id="KB310656">
    <property type="protein sequence ID" value="ELT91083.1"/>
    <property type="molecule type" value="Genomic_DNA"/>
</dbReference>
<evidence type="ECO:0000313" key="2">
    <source>
        <dbReference type="EnsemblMetazoa" id="CapteP206179"/>
    </source>
</evidence>
<dbReference type="InterPro" id="IPR011990">
    <property type="entry name" value="TPR-like_helical_dom_sf"/>
</dbReference>
<dbReference type="PANTHER" id="PTHR31919:SF1">
    <property type="entry name" value="ZINC FINGERS AND HOMEOBOXES PROTEIN 1, ISOFORM 2"/>
    <property type="match status" value="1"/>
</dbReference>
<evidence type="ECO:0000313" key="1">
    <source>
        <dbReference type="EMBL" id="ELT91083.1"/>
    </source>
</evidence>
<dbReference type="SUPFAM" id="SSF48452">
    <property type="entry name" value="TPR-like"/>
    <property type="match status" value="1"/>
</dbReference>
<dbReference type="AlphaFoldDB" id="R7TBG4"/>
<keyword evidence="3" id="KW-1185">Reference proteome</keyword>
<organism evidence="1">
    <name type="scientific">Capitella teleta</name>
    <name type="common">Polychaete worm</name>
    <dbReference type="NCBI Taxonomy" id="283909"/>
    <lineage>
        <taxon>Eukaryota</taxon>
        <taxon>Metazoa</taxon>
        <taxon>Spiralia</taxon>
        <taxon>Lophotrochozoa</taxon>
        <taxon>Annelida</taxon>
        <taxon>Polychaeta</taxon>
        <taxon>Sedentaria</taxon>
        <taxon>Scolecida</taxon>
        <taxon>Capitellidae</taxon>
        <taxon>Capitella</taxon>
    </lineage>
</organism>
<dbReference type="Proteomes" id="UP000014760">
    <property type="component" value="Unassembled WGS sequence"/>
</dbReference>
<dbReference type="EnsemblMetazoa" id="CapteT206179">
    <property type="protein sequence ID" value="CapteP206179"/>
    <property type="gene ID" value="CapteG206179"/>
</dbReference>
<reference evidence="1 3" key="2">
    <citation type="journal article" date="2013" name="Nature">
        <title>Insights into bilaterian evolution from three spiralian genomes.</title>
        <authorList>
            <person name="Simakov O."/>
            <person name="Marletaz F."/>
            <person name="Cho S.J."/>
            <person name="Edsinger-Gonzales E."/>
            <person name="Havlak P."/>
            <person name="Hellsten U."/>
            <person name="Kuo D.H."/>
            <person name="Larsson T."/>
            <person name="Lv J."/>
            <person name="Arendt D."/>
            <person name="Savage R."/>
            <person name="Osoegawa K."/>
            <person name="de Jong P."/>
            <person name="Grimwood J."/>
            <person name="Chapman J.A."/>
            <person name="Shapiro H."/>
            <person name="Aerts A."/>
            <person name="Otillar R.P."/>
            <person name="Terry A.Y."/>
            <person name="Boore J.L."/>
            <person name="Grigoriev I.V."/>
            <person name="Lindberg D.R."/>
            <person name="Seaver E.C."/>
            <person name="Weisblat D.A."/>
            <person name="Putnam N.H."/>
            <person name="Rokhsar D.S."/>
        </authorList>
    </citation>
    <scope>NUCLEOTIDE SEQUENCE</scope>
    <source>
        <strain evidence="1 3">I ESC-2004</strain>
    </source>
</reference>
<dbReference type="InterPro" id="IPR041404">
    <property type="entry name" value="DUF5588"/>
</dbReference>
<reference evidence="3" key="1">
    <citation type="submission" date="2012-12" db="EMBL/GenBank/DDBJ databases">
        <authorList>
            <person name="Hellsten U."/>
            <person name="Grimwood J."/>
            <person name="Chapman J.A."/>
            <person name="Shapiro H."/>
            <person name="Aerts A."/>
            <person name="Otillar R.P."/>
            <person name="Terry A.Y."/>
            <person name="Boore J.L."/>
            <person name="Simakov O."/>
            <person name="Marletaz F."/>
            <person name="Cho S.-J."/>
            <person name="Edsinger-Gonzales E."/>
            <person name="Havlak P."/>
            <person name="Kuo D.-H."/>
            <person name="Larsson T."/>
            <person name="Lv J."/>
            <person name="Arendt D."/>
            <person name="Savage R."/>
            <person name="Osoegawa K."/>
            <person name="de Jong P."/>
            <person name="Lindberg D.R."/>
            <person name="Seaver E.C."/>
            <person name="Weisblat D.A."/>
            <person name="Putnam N.H."/>
            <person name="Grigoriev I.V."/>
            <person name="Rokhsar D.S."/>
        </authorList>
    </citation>
    <scope>NUCLEOTIDE SEQUENCE</scope>
    <source>
        <strain evidence="3">I ESC-2004</strain>
    </source>
</reference>
<dbReference type="Gene3D" id="1.25.40.10">
    <property type="entry name" value="Tetratricopeptide repeat domain"/>
    <property type="match status" value="1"/>
</dbReference>
<dbReference type="OMA" id="HRVALWM"/>
<dbReference type="Pfam" id="PF17826">
    <property type="entry name" value="DUF5588"/>
    <property type="match status" value="1"/>
</dbReference>
<evidence type="ECO:0000313" key="3">
    <source>
        <dbReference type="Proteomes" id="UP000014760"/>
    </source>
</evidence>
<dbReference type="PANTHER" id="PTHR31919">
    <property type="entry name" value="ZINC FINGERS AND HOMEOBOXES PROTEIN 1, ISOFORM 2"/>
    <property type="match status" value="1"/>
</dbReference>
<name>R7TBG4_CAPTE</name>